<proteinExistence type="predicted"/>
<accession>A0A6P1NYD7</accession>
<reference evidence="2 3" key="1">
    <citation type="submission" date="2020-01" db="EMBL/GenBank/DDBJ databases">
        <authorList>
            <person name="Kim M."/>
        </authorList>
    </citation>
    <scope>NUCLEOTIDE SEQUENCE [LARGE SCALE GENOMIC DNA]</scope>
    <source>
        <strain evidence="2 3">BT10</strain>
    </source>
</reference>
<feature type="signal peptide" evidence="1">
    <location>
        <begin position="1"/>
        <end position="19"/>
    </location>
</feature>
<evidence type="ECO:0000313" key="2">
    <source>
        <dbReference type="EMBL" id="QHL88060.1"/>
    </source>
</evidence>
<dbReference type="AlphaFoldDB" id="A0A6P1NYD7"/>
<keyword evidence="3" id="KW-1185">Reference proteome</keyword>
<evidence type="ECO:0000313" key="3">
    <source>
        <dbReference type="Proteomes" id="UP000464214"/>
    </source>
</evidence>
<keyword evidence="1" id="KW-0732">Signal</keyword>
<dbReference type="EMBL" id="CP047897">
    <property type="protein sequence ID" value="QHL88060.1"/>
    <property type="molecule type" value="Genomic_DNA"/>
</dbReference>
<sequence length="156" mass="17452">MSLKLLFFLPVFLFLPALARAQATNEYERGVMVGYAYAKTHFLQLGILHGQHYGNRQVPSYGFGEGIELGVLDHEVTLGLKGFAEYHPFQVLAARMNALVYLREDRLDFRLMPEVGFTAMGRATLLYGYGKSVAGREMPGIAEHRVSLTVTFFTGD</sequence>
<evidence type="ECO:0008006" key="4">
    <source>
        <dbReference type="Google" id="ProtNLM"/>
    </source>
</evidence>
<gene>
    <name evidence="2" type="ORF">GU926_11710</name>
</gene>
<dbReference type="KEGG" id="nib:GU926_11710"/>
<name>A0A6P1NYD7_9BACT</name>
<evidence type="ECO:0000256" key="1">
    <source>
        <dbReference type="SAM" id="SignalP"/>
    </source>
</evidence>
<dbReference type="RefSeq" id="WP_160692061.1">
    <property type="nucleotide sequence ID" value="NZ_CP047897.1"/>
</dbReference>
<feature type="chain" id="PRO_5026862251" description="Outer membrane beta-barrel protein" evidence="1">
    <location>
        <begin position="20"/>
        <end position="156"/>
    </location>
</feature>
<dbReference type="Proteomes" id="UP000464214">
    <property type="component" value="Chromosome"/>
</dbReference>
<organism evidence="2 3">
    <name type="scientific">Nibribacter ruber</name>
    <dbReference type="NCBI Taxonomy" id="2698458"/>
    <lineage>
        <taxon>Bacteria</taxon>
        <taxon>Pseudomonadati</taxon>
        <taxon>Bacteroidota</taxon>
        <taxon>Cytophagia</taxon>
        <taxon>Cytophagales</taxon>
        <taxon>Hymenobacteraceae</taxon>
        <taxon>Nibribacter</taxon>
    </lineage>
</organism>
<protein>
    <recommendedName>
        <fullName evidence="4">Outer membrane beta-barrel protein</fullName>
    </recommendedName>
</protein>